<reference evidence="1" key="2">
    <citation type="submission" date="2019-04" db="EMBL/GenBank/DDBJ databases">
        <authorList>
            <person name="Howe K."/>
            <person name="Paulini M."/>
            <person name="Williams G."/>
        </authorList>
    </citation>
    <scope>NUCLEOTIDE SEQUENCE [LARGE SCALE GENOMIC DNA]</scope>
    <source>
        <strain evidence="1">FR3</strain>
    </source>
</reference>
<dbReference type="AlphaFoldDB" id="A0A4E9FA11"/>
<evidence type="ECO:0000313" key="1">
    <source>
        <dbReference type="EMBL" id="VIO93687.1"/>
    </source>
</evidence>
<dbReference type="CTD" id="66059938"/>
<evidence type="ECO:0000313" key="2">
    <source>
        <dbReference type="Proteomes" id="UP000006672"/>
    </source>
</evidence>
<dbReference type="Proteomes" id="UP000006672">
    <property type="component" value="Unassembled WGS sequence"/>
</dbReference>
<keyword evidence="2" id="KW-1185">Reference proteome</keyword>
<accession>A0A4E9FA11</accession>
<dbReference type="RefSeq" id="XP_042934462.1">
    <property type="nucleotide sequence ID" value="XM_043078528.1"/>
</dbReference>
<reference evidence="3" key="3">
    <citation type="submission" date="2022-04" db="UniProtKB">
        <authorList>
            <consortium name="WormBaseParasite"/>
        </authorList>
    </citation>
    <scope>IDENTIFICATION</scope>
</reference>
<gene>
    <name evidence="1" type="primary">Bm564</name>
    <name evidence="1" type="ORF">BM_BM564</name>
</gene>
<proteinExistence type="predicted"/>
<dbReference type="WBParaSite" id="Bm564.1">
    <property type="protein sequence ID" value="Bm564.1"/>
    <property type="gene ID" value="WBGene00220825"/>
</dbReference>
<dbReference type="EMBL" id="CAAKNF010000193">
    <property type="protein sequence ID" value="VIO93687.1"/>
    <property type="molecule type" value="Genomic_DNA"/>
</dbReference>
<protein>
    <submittedName>
        <fullName evidence="1 3">Uncharacterized protein</fullName>
    </submittedName>
</protein>
<reference evidence="2" key="1">
    <citation type="journal article" date="2007" name="Science">
        <title>Draft genome of the filarial nematode parasite Brugia malayi.</title>
        <authorList>
            <person name="Ghedin E."/>
            <person name="Wang S."/>
            <person name="Spiro D."/>
            <person name="Caler E."/>
            <person name="Zhao Q."/>
            <person name="Crabtree J."/>
            <person name="Allen J.E."/>
            <person name="Delcher A.L."/>
            <person name="Guiliano D.B."/>
            <person name="Miranda-Saavedra D."/>
            <person name="Angiuoli S.V."/>
            <person name="Creasy T."/>
            <person name="Amedeo P."/>
            <person name="Haas B."/>
            <person name="El-Sayed N.M."/>
            <person name="Wortman J.R."/>
            <person name="Feldblyum T."/>
            <person name="Tallon L."/>
            <person name="Schatz M."/>
            <person name="Shumway M."/>
            <person name="Koo H."/>
            <person name="Salzberg S.L."/>
            <person name="Schobel S."/>
            <person name="Pertea M."/>
            <person name="Pop M."/>
            <person name="White O."/>
            <person name="Barton G.J."/>
            <person name="Carlow C.K."/>
            <person name="Crawford M.J."/>
            <person name="Daub J."/>
            <person name="Dimmic M.W."/>
            <person name="Estes C.F."/>
            <person name="Foster J.M."/>
            <person name="Ganatra M."/>
            <person name="Gregory W.F."/>
            <person name="Johnson N.M."/>
            <person name="Jin J."/>
            <person name="Komuniecki R."/>
            <person name="Korf I."/>
            <person name="Kumar S."/>
            <person name="Laney S."/>
            <person name="Li B.W."/>
            <person name="Li W."/>
            <person name="Lindblom T.H."/>
            <person name="Lustigman S."/>
            <person name="Ma D."/>
            <person name="Maina C.V."/>
            <person name="Martin D.M."/>
            <person name="McCarter J.P."/>
            <person name="McReynolds L."/>
            <person name="Mitreva M."/>
            <person name="Nutman T.B."/>
            <person name="Parkinson J."/>
            <person name="Peregrin-Alvarez J.M."/>
            <person name="Poole C."/>
            <person name="Ren Q."/>
            <person name="Saunders L."/>
            <person name="Sluder A.E."/>
            <person name="Smith K."/>
            <person name="Stanke M."/>
            <person name="Unnasch T.R."/>
            <person name="Ware J."/>
            <person name="Wei A.D."/>
            <person name="Weil G."/>
            <person name="Williams D.J."/>
            <person name="Zhang Y."/>
            <person name="Williams S.A."/>
            <person name="Fraser-Liggett C."/>
            <person name="Slatko B."/>
            <person name="Blaxter M.L."/>
            <person name="Scott A.L."/>
        </authorList>
    </citation>
    <scope>NUCLEOTIDE SEQUENCE</scope>
    <source>
        <strain evidence="2">FR3</strain>
    </source>
</reference>
<organism evidence="1">
    <name type="scientific">Brugia malayi</name>
    <name type="common">Filarial nematode worm</name>
    <dbReference type="NCBI Taxonomy" id="6279"/>
    <lineage>
        <taxon>Eukaryota</taxon>
        <taxon>Metazoa</taxon>
        <taxon>Ecdysozoa</taxon>
        <taxon>Nematoda</taxon>
        <taxon>Chromadorea</taxon>
        <taxon>Rhabditida</taxon>
        <taxon>Spirurina</taxon>
        <taxon>Spiruromorpha</taxon>
        <taxon>Filarioidea</taxon>
        <taxon>Onchocercidae</taxon>
        <taxon>Brugia</taxon>
    </lineage>
</organism>
<name>A0A4E9FA11_BRUMA</name>
<evidence type="ECO:0000313" key="3">
    <source>
        <dbReference type="WBParaSite" id="Bm564.1"/>
    </source>
</evidence>
<sequence>MTWPSYHQNAKIRAVFLNNGHKIATLFFIITMGSVIIDHDVFHYLGNLEDRFKQTTQPVHDEIKWFPEVDTAEMRDQGEKKKNME</sequence>
<dbReference type="KEGG" id="bmy:BM_BM564"/>
<dbReference type="GeneID" id="66059938"/>
<accession>A0A8L7TAQ0</accession>